<dbReference type="Proteomes" id="UP000034085">
    <property type="component" value="Chromosome"/>
</dbReference>
<dbReference type="SMART" id="SM00822">
    <property type="entry name" value="PKS_KR"/>
    <property type="match status" value="1"/>
</dbReference>
<dbReference type="GO" id="GO:0016491">
    <property type="term" value="F:oxidoreductase activity"/>
    <property type="evidence" value="ECO:0007669"/>
    <property type="project" value="UniProtKB-KW"/>
</dbReference>
<dbReference type="PANTHER" id="PTHR43639">
    <property type="entry name" value="OXIDOREDUCTASE, SHORT-CHAIN DEHYDROGENASE/REDUCTASE FAMILY (AFU_ORTHOLOGUE AFUA_5G02870)"/>
    <property type="match status" value="1"/>
</dbReference>
<dbReference type="InterPro" id="IPR036291">
    <property type="entry name" value="NAD(P)-bd_dom_sf"/>
</dbReference>
<gene>
    <name evidence="4" type="ORF">F384_21575</name>
</gene>
<dbReference type="KEGG" id="cama:F384_21575"/>
<evidence type="ECO:0000259" key="3">
    <source>
        <dbReference type="SMART" id="SM00822"/>
    </source>
</evidence>
<evidence type="ECO:0000313" key="4">
    <source>
        <dbReference type="EMBL" id="AKE60972.1"/>
    </source>
</evidence>
<dbReference type="AlphaFoldDB" id="A0A0F6TY10"/>
<dbReference type="EMBL" id="CP011132">
    <property type="protein sequence ID" value="AKE60972.1"/>
    <property type="molecule type" value="Genomic_DNA"/>
</dbReference>
<dbReference type="HOGENOM" id="CLU_010194_1_3_6"/>
<dbReference type="Gene3D" id="3.40.50.720">
    <property type="entry name" value="NAD(P)-binding Rossmann-like Domain"/>
    <property type="match status" value="1"/>
</dbReference>
<organism evidence="4 5">
    <name type="scientific">Citrobacter amalonaticus Y19</name>
    <dbReference type="NCBI Taxonomy" id="1261127"/>
    <lineage>
        <taxon>Bacteria</taxon>
        <taxon>Pseudomonadati</taxon>
        <taxon>Pseudomonadota</taxon>
        <taxon>Gammaproteobacteria</taxon>
        <taxon>Enterobacterales</taxon>
        <taxon>Enterobacteriaceae</taxon>
        <taxon>Citrobacter</taxon>
    </lineage>
</organism>
<dbReference type="InterPro" id="IPR002347">
    <property type="entry name" value="SDR_fam"/>
</dbReference>
<dbReference type="Pfam" id="PF13561">
    <property type="entry name" value="adh_short_C2"/>
    <property type="match status" value="1"/>
</dbReference>
<dbReference type="CDD" id="cd05233">
    <property type="entry name" value="SDR_c"/>
    <property type="match status" value="1"/>
</dbReference>
<evidence type="ECO:0000256" key="1">
    <source>
        <dbReference type="ARBA" id="ARBA00006484"/>
    </source>
</evidence>
<comment type="similarity">
    <text evidence="1">Belongs to the short-chain dehydrogenases/reductases (SDR) family.</text>
</comment>
<accession>A0A0F6TY10</accession>
<name>A0A0F6TY10_CITAM</name>
<dbReference type="PRINTS" id="PR00081">
    <property type="entry name" value="GDHRDH"/>
</dbReference>
<protein>
    <submittedName>
        <fullName evidence="4">Oxidoreductase</fullName>
    </submittedName>
</protein>
<dbReference type="PATRIC" id="fig|1261127.3.peg.4488"/>
<evidence type="ECO:0000313" key="5">
    <source>
        <dbReference type="Proteomes" id="UP000034085"/>
    </source>
</evidence>
<dbReference type="PANTHER" id="PTHR43639:SF1">
    <property type="entry name" value="SHORT-CHAIN DEHYDROGENASE_REDUCTASE FAMILY PROTEIN"/>
    <property type="match status" value="1"/>
</dbReference>
<dbReference type="PRINTS" id="PR00080">
    <property type="entry name" value="SDRFAMILY"/>
</dbReference>
<proteinExistence type="inferred from homology"/>
<dbReference type="RefSeq" id="WP_046493430.1">
    <property type="nucleotide sequence ID" value="NZ_CP011132.1"/>
</dbReference>
<reference evidence="4 5" key="1">
    <citation type="journal article" date="2013" name="Appl. Microbiol. Biotechnol.">
        <title>Glycerol assimilation and production of 1,3-propanediol by Citrobacter amalonaticus Y19.</title>
        <authorList>
            <person name="Ainala S.K."/>
            <person name="Ashok S."/>
            <person name="Ko Y."/>
            <person name="Park S."/>
        </authorList>
    </citation>
    <scope>NUCLEOTIDE SEQUENCE [LARGE SCALE GENOMIC DNA]</scope>
    <source>
        <strain evidence="4 5">Y19</strain>
    </source>
</reference>
<dbReference type="OrthoDB" id="154414at2"/>
<dbReference type="FunFam" id="3.40.50.720:FF:000084">
    <property type="entry name" value="Short-chain dehydrogenase reductase"/>
    <property type="match status" value="1"/>
</dbReference>
<keyword evidence="2" id="KW-0560">Oxidoreductase</keyword>
<dbReference type="SUPFAM" id="SSF51735">
    <property type="entry name" value="NAD(P)-binding Rossmann-fold domains"/>
    <property type="match status" value="1"/>
</dbReference>
<evidence type="ECO:0000256" key="2">
    <source>
        <dbReference type="ARBA" id="ARBA00023002"/>
    </source>
</evidence>
<sequence length="247" mass="25020">MHIDLTGKKALVTGASRGLGRAIALSLAKAGADVVITYEKSAEKAQAVANEITALGRHGEAIQANSANAQAIQNAVNHTIQSLGGLDILVNNAGIARGGPLESLSLEDIDALINVNIRGVVVAIQAALPHLPEGGRIINIGSCLANRVAQPGIAVYAMTKSALNSLTRGLARDLGPRGITVNLVHPGPTDSDMNPADGEQADSQRQLIATGHYGTPEDVAAAVTFLASPAAGQISGTGLDVDGGLNA</sequence>
<feature type="domain" description="Ketoreductase" evidence="3">
    <location>
        <begin position="8"/>
        <end position="187"/>
    </location>
</feature>
<dbReference type="InterPro" id="IPR057326">
    <property type="entry name" value="KR_dom"/>
</dbReference>